<dbReference type="OrthoDB" id="280300at2"/>
<gene>
    <name evidence="1" type="ORF">TsocGM_14430</name>
</gene>
<dbReference type="RefSeq" id="WP_126726176.1">
    <property type="nucleotide sequence ID" value="NZ_RYZH01000027.1"/>
</dbReference>
<dbReference type="EMBL" id="RYZH01000027">
    <property type="protein sequence ID" value="RUL86990.1"/>
    <property type="molecule type" value="Genomic_DNA"/>
</dbReference>
<dbReference type="Proteomes" id="UP000280296">
    <property type="component" value="Unassembled WGS sequence"/>
</dbReference>
<comment type="caution">
    <text evidence="1">The sequence shown here is derived from an EMBL/GenBank/DDBJ whole genome shotgun (WGS) entry which is preliminary data.</text>
</comment>
<reference evidence="1 2" key="2">
    <citation type="submission" date="2019-01" db="EMBL/GenBank/DDBJ databases">
        <title>Tautonia sociabilis, a novel thermotolerant planctomycete of Isosphaeraceae family, isolated from a 4000 m deep subterranean habitat.</title>
        <authorList>
            <person name="Kovaleva O.L."/>
            <person name="Elcheninov A.G."/>
            <person name="Van Heerden E."/>
            <person name="Toshchakov S.V."/>
            <person name="Novikov A."/>
            <person name="Bonch-Osmolovskaya E.A."/>
            <person name="Kublanov I.V."/>
        </authorList>
    </citation>
    <scope>NUCLEOTIDE SEQUENCE [LARGE SCALE GENOMIC DNA]</scope>
    <source>
        <strain evidence="1 2">GM2012</strain>
    </source>
</reference>
<dbReference type="SUPFAM" id="SSF46785">
    <property type="entry name" value="Winged helix' DNA-binding domain"/>
    <property type="match status" value="1"/>
</dbReference>
<evidence type="ECO:0000313" key="2">
    <source>
        <dbReference type="Proteomes" id="UP000280296"/>
    </source>
</evidence>
<dbReference type="InterPro" id="IPR036390">
    <property type="entry name" value="WH_DNA-bd_sf"/>
</dbReference>
<reference evidence="1 2" key="1">
    <citation type="submission" date="2018-12" db="EMBL/GenBank/DDBJ databases">
        <authorList>
            <person name="Toschakov S.V."/>
        </authorList>
    </citation>
    <scope>NUCLEOTIDE SEQUENCE [LARGE SCALE GENOMIC DNA]</scope>
    <source>
        <strain evidence="1 2">GM2012</strain>
    </source>
</reference>
<dbReference type="AlphaFoldDB" id="A0A432MIE0"/>
<protein>
    <submittedName>
        <fullName evidence="1">Uncharacterized protein</fullName>
    </submittedName>
</protein>
<organism evidence="1 2">
    <name type="scientific">Tautonia sociabilis</name>
    <dbReference type="NCBI Taxonomy" id="2080755"/>
    <lineage>
        <taxon>Bacteria</taxon>
        <taxon>Pseudomonadati</taxon>
        <taxon>Planctomycetota</taxon>
        <taxon>Planctomycetia</taxon>
        <taxon>Isosphaerales</taxon>
        <taxon>Isosphaeraceae</taxon>
        <taxon>Tautonia</taxon>
    </lineage>
</organism>
<proteinExistence type="predicted"/>
<accession>A0A432MIE0</accession>
<name>A0A432MIE0_9BACT</name>
<keyword evidence="2" id="KW-1185">Reference proteome</keyword>
<evidence type="ECO:0000313" key="1">
    <source>
        <dbReference type="EMBL" id="RUL86990.1"/>
    </source>
</evidence>
<sequence length="205" mass="22843">MLTGRDEALLECLTGRFRLITPALLARLWGCSEACVRRRLRALDAAGLVLTARVQARPLLDLSGPLVRWEPGGPEPDFGRVSYRLKARWREPPVTTTVYLAGRRAVHLFGGSGGRLDYPLQATHDLHVAAIYARLAEADPGQLARWRGEETLRRGRKRGKIPDAVLVDGRGRPTRAIEFGGSYGPARVRVFHRVCANARLAYELW</sequence>